<dbReference type="Pfam" id="PF09814">
    <property type="entry name" value="HECT_2"/>
    <property type="match status" value="1"/>
</dbReference>
<keyword evidence="3" id="KW-1185">Reference proteome</keyword>
<dbReference type="EMBL" id="CH991547">
    <property type="protein sequence ID" value="EDQ90525.1"/>
    <property type="molecule type" value="Genomic_DNA"/>
</dbReference>
<feature type="region of interest" description="Disordered" evidence="1">
    <location>
        <begin position="212"/>
        <end position="236"/>
    </location>
</feature>
<feature type="non-terminal residue" evidence="2">
    <location>
        <position position="252"/>
    </location>
</feature>
<dbReference type="InterPro" id="IPR019193">
    <property type="entry name" value="UBQ-conj_enz_E2-bd_prot"/>
</dbReference>
<organism evidence="2 3">
    <name type="scientific">Monosiga brevicollis</name>
    <name type="common">Choanoflagellate</name>
    <dbReference type="NCBI Taxonomy" id="81824"/>
    <lineage>
        <taxon>Eukaryota</taxon>
        <taxon>Choanoflagellata</taxon>
        <taxon>Craspedida</taxon>
        <taxon>Salpingoecidae</taxon>
        <taxon>Monosiga</taxon>
    </lineage>
</organism>
<feature type="region of interest" description="Disordered" evidence="1">
    <location>
        <begin position="151"/>
        <end position="191"/>
    </location>
</feature>
<proteinExistence type="predicted"/>
<dbReference type="KEGG" id="mbr:MONBRDRAFT_36585"/>
<dbReference type="AlphaFoldDB" id="A9UW94"/>
<dbReference type="InParanoid" id="A9UW94"/>
<evidence type="ECO:0000256" key="1">
    <source>
        <dbReference type="SAM" id="MobiDB-lite"/>
    </source>
</evidence>
<sequence length="252" mass="27559">MHQVGRCAWELTDGLCEFNGLRAWVLFFFFFRIDSSVSCGCLLHGWFFPGGSSLKGARQSEVELALPTPYRAVIEGGHARDYAAYPSARLQLDNLAGPPPKTLEPSPIRHHSPVQCRACGHTLLTRTHLHRLPSLRWLDFAEMVNCDSHGCGHGHAHEKGTTEAQGHGHGHAHGHEHGESSTPIPREPTAQPGQALYNRYQVVAPRADLGSTVRSVDAAAPSDNKTPTPTKAPTPNYFCQRCGLRLGQQHSA</sequence>
<dbReference type="Proteomes" id="UP000001357">
    <property type="component" value="Unassembled WGS sequence"/>
</dbReference>
<evidence type="ECO:0000313" key="3">
    <source>
        <dbReference type="Proteomes" id="UP000001357"/>
    </source>
</evidence>
<reference evidence="2 3" key="1">
    <citation type="journal article" date="2008" name="Nature">
        <title>The genome of the choanoflagellate Monosiga brevicollis and the origin of metazoans.</title>
        <authorList>
            <consortium name="JGI Sequencing"/>
            <person name="King N."/>
            <person name="Westbrook M.J."/>
            <person name="Young S.L."/>
            <person name="Kuo A."/>
            <person name="Abedin M."/>
            <person name="Chapman J."/>
            <person name="Fairclough S."/>
            <person name="Hellsten U."/>
            <person name="Isogai Y."/>
            <person name="Letunic I."/>
            <person name="Marr M."/>
            <person name="Pincus D."/>
            <person name="Putnam N."/>
            <person name="Rokas A."/>
            <person name="Wright K.J."/>
            <person name="Zuzow R."/>
            <person name="Dirks W."/>
            <person name="Good M."/>
            <person name="Goodstein D."/>
            <person name="Lemons D."/>
            <person name="Li W."/>
            <person name="Lyons J.B."/>
            <person name="Morris A."/>
            <person name="Nichols S."/>
            <person name="Richter D.J."/>
            <person name="Salamov A."/>
            <person name="Bork P."/>
            <person name="Lim W.A."/>
            <person name="Manning G."/>
            <person name="Miller W.T."/>
            <person name="McGinnis W."/>
            <person name="Shapiro H."/>
            <person name="Tjian R."/>
            <person name="Grigoriev I.V."/>
            <person name="Rokhsar D."/>
        </authorList>
    </citation>
    <scope>NUCLEOTIDE SEQUENCE [LARGE SCALE GENOMIC DNA]</scope>
    <source>
        <strain evidence="3">MX1 / ATCC 50154</strain>
    </source>
</reference>
<name>A9UW94_MONBE</name>
<dbReference type="RefSeq" id="XP_001744576.1">
    <property type="nucleotide sequence ID" value="XM_001744524.1"/>
</dbReference>
<gene>
    <name evidence="2" type="ORF">MONBRDRAFT_36585</name>
</gene>
<protein>
    <submittedName>
        <fullName evidence="2">Uncharacterized protein</fullName>
    </submittedName>
</protein>
<dbReference type="GeneID" id="5889905"/>
<feature type="compositionally biased region" description="Low complexity" evidence="1">
    <location>
        <begin position="225"/>
        <end position="235"/>
    </location>
</feature>
<accession>A9UW94</accession>
<evidence type="ECO:0000313" key="2">
    <source>
        <dbReference type="EMBL" id="EDQ90525.1"/>
    </source>
</evidence>